<evidence type="ECO:0000256" key="1">
    <source>
        <dbReference type="ARBA" id="ARBA00022729"/>
    </source>
</evidence>
<dbReference type="OrthoDB" id="338827at2"/>
<dbReference type="Pfam" id="PF13385">
    <property type="entry name" value="Laminin_G_3"/>
    <property type="match status" value="3"/>
</dbReference>
<dbReference type="InterPro" id="IPR011042">
    <property type="entry name" value="6-blade_b-propeller_TolB-like"/>
</dbReference>
<feature type="chain" id="PRO_5020637038" evidence="3">
    <location>
        <begin position="22"/>
        <end position="1825"/>
    </location>
</feature>
<dbReference type="Gene3D" id="2.60.120.200">
    <property type="match status" value="3"/>
</dbReference>
<dbReference type="CDD" id="cd00146">
    <property type="entry name" value="PKD"/>
    <property type="match status" value="1"/>
</dbReference>
<dbReference type="InterPro" id="IPR035986">
    <property type="entry name" value="PKD_dom_sf"/>
</dbReference>
<proteinExistence type="predicted"/>
<dbReference type="InterPro" id="IPR022409">
    <property type="entry name" value="PKD/Chitinase_dom"/>
</dbReference>
<dbReference type="PANTHER" id="PTHR19328">
    <property type="entry name" value="HEDGEHOG-INTERACTING PROTEIN"/>
    <property type="match status" value="1"/>
</dbReference>
<evidence type="ECO:0000256" key="2">
    <source>
        <dbReference type="ARBA" id="ARBA00023157"/>
    </source>
</evidence>
<accession>A0A4U1BSZ2</accession>
<dbReference type="SMART" id="SM00560">
    <property type="entry name" value="LamGL"/>
    <property type="match status" value="3"/>
</dbReference>
<keyword evidence="6" id="KW-1185">Reference proteome</keyword>
<name>A0A4U1BSZ2_9GAMM</name>
<dbReference type="Pfam" id="PF13290">
    <property type="entry name" value="CHB_HEX_C_1"/>
    <property type="match status" value="1"/>
</dbReference>
<comment type="caution">
    <text evidence="5">The sequence shown here is derived from an EMBL/GenBank/DDBJ whole genome shotgun (WGS) entry which is preliminary data.</text>
</comment>
<dbReference type="EMBL" id="SWCJ01000001">
    <property type="protein sequence ID" value="TKB58556.1"/>
    <property type="molecule type" value="Genomic_DNA"/>
</dbReference>
<dbReference type="SUPFAM" id="SSF49899">
    <property type="entry name" value="Concanavalin A-like lectins/glucanases"/>
    <property type="match status" value="3"/>
</dbReference>
<dbReference type="SMART" id="SM00089">
    <property type="entry name" value="PKD"/>
    <property type="match status" value="1"/>
</dbReference>
<dbReference type="SUPFAM" id="SSF50952">
    <property type="entry name" value="Soluble quinoprotein glucose dehydrogenase"/>
    <property type="match status" value="1"/>
</dbReference>
<dbReference type="RefSeq" id="WP_136861704.1">
    <property type="nucleotide sequence ID" value="NZ_SWCJ01000001.1"/>
</dbReference>
<sequence length="1825" mass="194967">MRNLLSAFLISLIGLGFSLKAAQFTSSDFTEESVARPDGQGWSGVVGITFDESGERLYAWERGGKLWVIDASVPVTSPVLDISDEVLAWRDHGLLGFALDPNFYQNGFVYLSYAVDRHHLDHCTEPTPAGPPICDGDYDPTFTEESTQATIGRITRYQAIKPAEDNDFRRAVSFDLQSRVVLVGDTPQSGFPIVHQSHSNGQLLFGNDGSLLAAFGDASSFVGYDVGSADETAFQQALDDGIFTPEENVGSYRAQLIESLNGKIIRIDPATGNGLPSNPFYQPLEPRSASSRLWSLGLRNPYRMALMPETGSHDISQGDPGVLVVGDVGNDTWEELNVVNAPGQNFGWPLFEGLTQAEGYDTRPKIHLSASAQLGCEVQFRDLIAQASLPEVTVANPCDPSLAMTFPTFGHERPQLEWQHDDPLVRSPGFDAEGRAEAVAIGEAPSVGGEPLTQGDAFVGNASTGGAWYQGDGFPEAYQGRYLHGDFGGQWLKWMDISPEGRVTEVEPFASDAGGVVFVASHPSDEALYYISWASFIYKVSYSPGGNRPPEPVASASVNYGQSPLEVSFSSAGSDDPDGSISEFDWQFGDGQSSTLANPNHVFVADTDAPQQFDVSLTLTDNGEPPLQATETLIISVNNTPPQIELTSPEIDALYPLDGDSSLVLSANLTDAEHDIGELSCKWQLILHHNNHFHEDPPIARCEAEVQLAPVGCRGQTYFYEVVLTVTDAHGLSTQRRRVIQPDCASLSPPEANDDSITVVLGTVVDVDILDNDLNIDGLGIANVTIIEPPRLGQLIVEGEALRYRPFGSEEGSDSFRYQLRNAQGFVSETALVSINLTRAGAGAALATPTISPSGGEVVVGTEVILAADADASLYYSLDGSEPTFLSTLYQGPIVVTGSDRFPLTVKVRAYRVGNLPSDVATAEFALDPQLPSLGLVGYWPMDGSSLSVLEDASGFGQDGVLVGASREAGRFGGGLGFNGINQRAVIPTNPRLQFGISDSFSLSVWVDANAAQSGWTGLVVKSRDAAPWYGLWIAPWGVWVFGGPSNVNGELFSSGWQHLALVQDALSNSRRFYLNGQLMASGGAKAADGIGDLWLGGAASVDEFFYGSLDELRIYNRALAPGEVEALASFEPTEPPDGVTFVMQADSAALSDGGTVLVDVLANDSASESINAQSLELITLPSHGSASVEEGQIRYQHQQGASQSDSVEYRVQSITGQWSPAVAVSFSISGGSAPSPNLLGYWNFEALDNGLAMDVSGNGLVANVQGAILSEGRFGQGLRFDGVDDWASVAHQPSLSFDVGDSFTLSLWVNPDAQQSGWAGVVTKSRDKAPWYGLWIASWGKWVFGGAANVVGPSVSLGWHHLVLTQDGEAGTRQLYLNGLLVKSGQAQPATGDGELWLGGSNGVEEFFAGALDEVRLFDSSVDDSEAMALYRLEPDALVVQASDDQIELETGQRLSFMPLANDQASNGWELSSFNVVVAPSYGSLEFDTSSGELSYQHDGSDSVVDGFSYQLMDVEGNLSNLAEVQVTITPPQPPTVTILSPEPDQLISGSVTLRWQLSGDASGYDHVHLQLDQQPYIPLHTLTVTEYDFGELSLGAHQLQVWLVDANHQPLGTPSSQASVSFEVQQSGSPSGLIGHWPLDGDVTDQSGNGFNAVVDGAEYVAGRFGQGLAFDGVDDKVVVGGSSAFNFVESDSFSLSLWVNVADSPSDWAGIVTVSRDAAPWYGLWLAPWRKWVFGGPSNVQGPRYGNGWQHLTLVQDAAMSQRRLYVNGVLVAVGAAQPADGGGELWFGGSAGVSEPFSGSLDEIRLYDRALSEAEIQALGQ</sequence>
<dbReference type="InterPro" id="IPR012938">
    <property type="entry name" value="Glc/Sorbosone_DH"/>
</dbReference>
<dbReference type="InterPro" id="IPR013783">
    <property type="entry name" value="Ig-like_fold"/>
</dbReference>
<reference evidence="5 6" key="1">
    <citation type="submission" date="2019-04" db="EMBL/GenBank/DDBJ databases">
        <authorList>
            <person name="Hwang J.C."/>
        </authorList>
    </citation>
    <scope>NUCLEOTIDE SEQUENCE [LARGE SCALE GENOMIC DNA]</scope>
    <source>
        <strain evidence="5 6">IMCC35002</strain>
    </source>
</reference>
<evidence type="ECO:0000313" key="6">
    <source>
        <dbReference type="Proteomes" id="UP000305675"/>
    </source>
</evidence>
<dbReference type="PANTHER" id="PTHR19328:SF13">
    <property type="entry name" value="HIPL1 PROTEIN"/>
    <property type="match status" value="1"/>
</dbReference>
<dbReference type="Gene3D" id="2.120.10.30">
    <property type="entry name" value="TolB, C-terminal domain"/>
    <property type="match status" value="1"/>
</dbReference>
<gene>
    <name evidence="5" type="ORF">FCL42_02075</name>
</gene>
<organism evidence="5 6">
    <name type="scientific">Ferrimonas aestuarii</name>
    <dbReference type="NCBI Taxonomy" id="2569539"/>
    <lineage>
        <taxon>Bacteria</taxon>
        <taxon>Pseudomonadati</taxon>
        <taxon>Pseudomonadota</taxon>
        <taxon>Gammaproteobacteria</taxon>
        <taxon>Alteromonadales</taxon>
        <taxon>Ferrimonadaceae</taxon>
        <taxon>Ferrimonas</taxon>
    </lineage>
</organism>
<dbReference type="PROSITE" id="PS50093">
    <property type="entry name" value="PKD"/>
    <property type="match status" value="1"/>
</dbReference>
<evidence type="ECO:0000259" key="4">
    <source>
        <dbReference type="PROSITE" id="PS50093"/>
    </source>
</evidence>
<evidence type="ECO:0000313" key="5">
    <source>
        <dbReference type="EMBL" id="TKB58556.1"/>
    </source>
</evidence>
<dbReference type="Pfam" id="PF07995">
    <property type="entry name" value="GSDH"/>
    <property type="match status" value="1"/>
</dbReference>
<keyword evidence="1 3" id="KW-0732">Signal</keyword>
<dbReference type="SUPFAM" id="SSF49299">
    <property type="entry name" value="PKD domain"/>
    <property type="match status" value="1"/>
</dbReference>
<evidence type="ECO:0000256" key="3">
    <source>
        <dbReference type="SAM" id="SignalP"/>
    </source>
</evidence>
<protein>
    <submittedName>
        <fullName evidence="5">PKD domain-containing protein</fullName>
    </submittedName>
</protein>
<dbReference type="InterPro" id="IPR006558">
    <property type="entry name" value="LamG-like"/>
</dbReference>
<dbReference type="InterPro" id="IPR013320">
    <property type="entry name" value="ConA-like_dom_sf"/>
</dbReference>
<feature type="signal peptide" evidence="3">
    <location>
        <begin position="1"/>
        <end position="21"/>
    </location>
</feature>
<dbReference type="InterPro" id="IPR059177">
    <property type="entry name" value="GH29D-like_dom"/>
</dbReference>
<dbReference type="InterPro" id="IPR000601">
    <property type="entry name" value="PKD_dom"/>
</dbReference>
<dbReference type="Proteomes" id="UP000305675">
    <property type="component" value="Unassembled WGS sequence"/>
</dbReference>
<dbReference type="Gene3D" id="2.60.40.10">
    <property type="entry name" value="Immunoglobulins"/>
    <property type="match status" value="1"/>
</dbReference>
<feature type="domain" description="PKD" evidence="4">
    <location>
        <begin position="550"/>
        <end position="603"/>
    </location>
</feature>
<dbReference type="InterPro" id="IPR011041">
    <property type="entry name" value="Quinoprot_gluc/sorb_DH_b-prop"/>
</dbReference>
<dbReference type="Pfam" id="PF18911">
    <property type="entry name" value="PKD_4"/>
    <property type="match status" value="1"/>
</dbReference>
<keyword evidence="2" id="KW-1015">Disulfide bond</keyword>
<dbReference type="Pfam" id="PF17963">
    <property type="entry name" value="Big_9"/>
    <property type="match status" value="3"/>
</dbReference>